<evidence type="ECO:0000259" key="2">
    <source>
        <dbReference type="Pfam" id="PF13166"/>
    </source>
</evidence>
<evidence type="ECO:0000256" key="1">
    <source>
        <dbReference type="SAM" id="Coils"/>
    </source>
</evidence>
<feature type="coiled-coil region" evidence="1">
    <location>
        <begin position="465"/>
        <end position="492"/>
    </location>
</feature>
<dbReference type="Proteomes" id="UP001437419">
    <property type="component" value="Unassembled WGS sequence"/>
</dbReference>
<comment type="caution">
    <text evidence="3">The sequence shown here is derived from an EMBL/GenBank/DDBJ whole genome shotgun (WGS) entry which is preliminary data.</text>
</comment>
<dbReference type="Pfam" id="PF13166">
    <property type="entry name" value="AAA_13"/>
    <property type="match status" value="1"/>
</dbReference>
<dbReference type="EMBL" id="JBEUDR010000001">
    <property type="protein sequence ID" value="MES5323089.1"/>
    <property type="molecule type" value="Genomic_DNA"/>
</dbReference>
<proteinExistence type="predicted"/>
<sequence length="782" mass="89018">MLTRIQRLRDYRIFRDFSWPEDLHDFGRYNVIYGWNGVGKTTLSTLFRHLQRREAVTEGTVDFRFDKILVRGSEISDSVIPAVRVFNREFIGRSIFETNSGHFPPVYYFGEDSVEKQRQIAELVIQRQTYHDEQSRQSQLLVETKRTLETFSTDQAKVIRTMLTVSGGGKYNNFNAGHFKAEMQKLTASTDPALRLNKEERTTWLKITESRPLPTLSQVTIRFPDLMSLRTKTEELLEKTVISSVLQDLAEDKAVASWVEQGLNLHRDTRRSEHCRFCEQPLPETRITALEAHFNDAFERQKQAISELLADVDAATRFSLSFTPPAHEALYEILQPEYKEALRQVRKHADALTDALEALKKVLEAKRDDPFKKLELDSLLRLVLGNSGGGLSTFVLSVLAIAAESRPFLASFEGTKAVESLNRLISEHNKQTSLFDAKVAKARDTLAHDEMLGALSDWRTKSIAIERAKHASDAASRRVAQLDEEILQLEAQVQQHHQPAEELNREVAAYLGRDELQFVTEQSGYRIMRSGQAAHHLSDGERTAIAFLYFLKSLQGTDFNLEEGLVVIDDPVSSLDTNSLFSAFGFMKARTANVKQLIILTHSFSFFRQIRNWFDSLNKAGSKKKGESAARFFMLRSMTQDGIRGATLGAMDGFLTDYESEYQYLFKQVFKASQTEPRQSLEQYYGMPNIARRLLETFLAYRIPSKSGDLYGKLNAIEGDIAVKTRVLRFLHTYSHGDAVAQADHDPTLLTETPAVLREVLSLIQTNDAIHYNEMTTLINNR</sequence>
<protein>
    <submittedName>
        <fullName evidence="3">AAA family ATPase</fullName>
    </submittedName>
</protein>
<feature type="domain" description="Protein CR006 P-loop" evidence="2">
    <location>
        <begin position="11"/>
        <end position="761"/>
    </location>
</feature>
<evidence type="ECO:0000313" key="3">
    <source>
        <dbReference type="EMBL" id="MES5323089.1"/>
    </source>
</evidence>
<organism evidence="3 4">
    <name type="scientific">Alcaligenes phenolicus</name>
    <dbReference type="NCBI Taxonomy" id="232846"/>
    <lineage>
        <taxon>Bacteria</taxon>
        <taxon>Pseudomonadati</taxon>
        <taxon>Pseudomonadota</taxon>
        <taxon>Betaproteobacteria</taxon>
        <taxon>Burkholderiales</taxon>
        <taxon>Alcaligenaceae</taxon>
        <taxon>Alcaligenes</taxon>
    </lineage>
</organism>
<gene>
    <name evidence="3" type="ORF">ABU900_01635</name>
</gene>
<name>A0ABV2BDV7_9BURK</name>
<dbReference type="PANTHER" id="PTHR32182">
    <property type="entry name" value="DNA REPLICATION AND REPAIR PROTEIN RECF"/>
    <property type="match status" value="1"/>
</dbReference>
<reference evidence="3 4" key="1">
    <citation type="submission" date="2024-06" db="EMBL/GenBank/DDBJ databases">
        <title>Alcaligenes phenolicus JC896.</title>
        <authorList>
            <person name="Venkata Ramana C."/>
            <person name="Sasikala C."/>
            <person name="Mahima D."/>
        </authorList>
    </citation>
    <scope>NUCLEOTIDE SEQUENCE [LARGE SCALE GENOMIC DNA]</scope>
    <source>
        <strain evidence="3 4">JC896</strain>
    </source>
</reference>
<dbReference type="SUPFAM" id="SSF52540">
    <property type="entry name" value="P-loop containing nucleoside triphosphate hydrolases"/>
    <property type="match status" value="1"/>
</dbReference>
<dbReference type="RefSeq" id="WP_353639339.1">
    <property type="nucleotide sequence ID" value="NZ_JBEUDR010000001.1"/>
</dbReference>
<evidence type="ECO:0000313" key="4">
    <source>
        <dbReference type="Proteomes" id="UP001437419"/>
    </source>
</evidence>
<feature type="coiled-coil region" evidence="1">
    <location>
        <begin position="342"/>
        <end position="369"/>
    </location>
</feature>
<accession>A0ABV2BDV7</accession>
<dbReference type="InterPro" id="IPR027417">
    <property type="entry name" value="P-loop_NTPase"/>
</dbReference>
<dbReference type="InterPro" id="IPR026866">
    <property type="entry name" value="CR006_AAA"/>
</dbReference>
<keyword evidence="4" id="KW-1185">Reference proteome</keyword>
<keyword evidence="1" id="KW-0175">Coiled coil</keyword>
<dbReference type="Gene3D" id="3.40.50.300">
    <property type="entry name" value="P-loop containing nucleotide triphosphate hydrolases"/>
    <property type="match status" value="1"/>
</dbReference>
<dbReference type="PANTHER" id="PTHR32182:SF0">
    <property type="entry name" value="DNA REPLICATION AND REPAIR PROTEIN RECF"/>
    <property type="match status" value="1"/>
</dbReference>